<dbReference type="Proteomes" id="UP000678499">
    <property type="component" value="Unassembled WGS sequence"/>
</dbReference>
<feature type="transmembrane region" description="Helical" evidence="5">
    <location>
        <begin position="227"/>
        <end position="248"/>
    </location>
</feature>
<protein>
    <submittedName>
        <fullName evidence="6">Uncharacterized protein</fullName>
    </submittedName>
</protein>
<comment type="subcellular location">
    <subcellularLocation>
        <location evidence="1">Membrane</location>
        <topology evidence="1">Multi-pass membrane protein</topology>
    </subcellularLocation>
</comment>
<evidence type="ECO:0000256" key="1">
    <source>
        <dbReference type="ARBA" id="ARBA00004141"/>
    </source>
</evidence>
<keyword evidence="7" id="KW-1185">Reference proteome</keyword>
<dbReference type="AlphaFoldDB" id="A0A7R9BE05"/>
<evidence type="ECO:0000256" key="4">
    <source>
        <dbReference type="ARBA" id="ARBA00023136"/>
    </source>
</evidence>
<keyword evidence="2 5" id="KW-0812">Transmembrane</keyword>
<gene>
    <name evidence="6" type="ORF">NMOB1V02_LOCUS1327</name>
</gene>
<feature type="transmembrane region" description="Helical" evidence="5">
    <location>
        <begin position="64"/>
        <end position="85"/>
    </location>
</feature>
<feature type="transmembrane region" description="Helical" evidence="5">
    <location>
        <begin position="169"/>
        <end position="186"/>
    </location>
</feature>
<evidence type="ECO:0000313" key="7">
    <source>
        <dbReference type="Proteomes" id="UP000678499"/>
    </source>
</evidence>
<feature type="transmembrane region" description="Helical" evidence="5">
    <location>
        <begin position="140"/>
        <end position="162"/>
    </location>
</feature>
<dbReference type="Gene3D" id="1.20.1740.10">
    <property type="entry name" value="Amino acid/polyamine transporter I"/>
    <property type="match status" value="1"/>
</dbReference>
<evidence type="ECO:0000256" key="3">
    <source>
        <dbReference type="ARBA" id="ARBA00022989"/>
    </source>
</evidence>
<feature type="transmembrane region" description="Helical" evidence="5">
    <location>
        <begin position="192"/>
        <end position="215"/>
    </location>
</feature>
<keyword evidence="4 5" id="KW-0472">Membrane</keyword>
<sequence length="320" mass="36077">MIASATTSSAPSQDVAGVDEKVRLKKELRLFEAVSVIVGLIVGTAFLTFLNCWNMKVTKKIQDVFLITKLTALVVVIVSGLAYMFSGHYENFDDPFKGSATSPAKVAVSFYQGMFAYTGFNYLNYMIEEVKDPYVNLPRAIYISMPLVTCLYVLANIAYLAVLSPEEMLASSAIAVGIMSLCYLSTSDVYRLIDYSAFVESSFICMSVTALLYFRYKIPDAKRPVKVPTILPICFLAMCLFLVVFPVFERWQEVLAAILITGFGVPVYFTFVWWQTKPAWLANFSRLITTKAQKLFLSIPQEDYDEEEDKMKNEEAPKER</sequence>
<dbReference type="OrthoDB" id="3257095at2759"/>
<feature type="transmembrane region" description="Helical" evidence="5">
    <location>
        <begin position="254"/>
        <end position="274"/>
    </location>
</feature>
<dbReference type="PANTHER" id="PTHR11785:SF535">
    <property type="entry name" value="GH08870P"/>
    <property type="match status" value="1"/>
</dbReference>
<dbReference type="InterPro" id="IPR050598">
    <property type="entry name" value="AminoAcid_Transporter"/>
</dbReference>
<keyword evidence="3 5" id="KW-1133">Transmembrane helix</keyword>
<accession>A0A7R9BE05</accession>
<reference evidence="6" key="1">
    <citation type="submission" date="2020-11" db="EMBL/GenBank/DDBJ databases">
        <authorList>
            <person name="Tran Van P."/>
        </authorList>
    </citation>
    <scope>NUCLEOTIDE SEQUENCE</scope>
</reference>
<dbReference type="EMBL" id="CAJPEX010000131">
    <property type="protein sequence ID" value="CAG0913590.1"/>
    <property type="molecule type" value="Genomic_DNA"/>
</dbReference>
<dbReference type="PANTHER" id="PTHR11785">
    <property type="entry name" value="AMINO ACID TRANSPORTER"/>
    <property type="match status" value="1"/>
</dbReference>
<dbReference type="GO" id="GO:0015179">
    <property type="term" value="F:L-amino acid transmembrane transporter activity"/>
    <property type="evidence" value="ECO:0007669"/>
    <property type="project" value="TreeGrafter"/>
</dbReference>
<evidence type="ECO:0000256" key="5">
    <source>
        <dbReference type="SAM" id="Phobius"/>
    </source>
</evidence>
<dbReference type="InterPro" id="IPR002293">
    <property type="entry name" value="AA/rel_permease1"/>
</dbReference>
<proteinExistence type="predicted"/>
<dbReference type="Pfam" id="PF13520">
    <property type="entry name" value="AA_permease_2"/>
    <property type="match status" value="1"/>
</dbReference>
<evidence type="ECO:0000256" key="2">
    <source>
        <dbReference type="ARBA" id="ARBA00022692"/>
    </source>
</evidence>
<evidence type="ECO:0000313" key="6">
    <source>
        <dbReference type="EMBL" id="CAD7273438.1"/>
    </source>
</evidence>
<name>A0A7R9BE05_9CRUS</name>
<organism evidence="6">
    <name type="scientific">Notodromas monacha</name>
    <dbReference type="NCBI Taxonomy" id="399045"/>
    <lineage>
        <taxon>Eukaryota</taxon>
        <taxon>Metazoa</taxon>
        <taxon>Ecdysozoa</taxon>
        <taxon>Arthropoda</taxon>
        <taxon>Crustacea</taxon>
        <taxon>Oligostraca</taxon>
        <taxon>Ostracoda</taxon>
        <taxon>Podocopa</taxon>
        <taxon>Podocopida</taxon>
        <taxon>Cypridocopina</taxon>
        <taxon>Cypridoidea</taxon>
        <taxon>Cyprididae</taxon>
        <taxon>Notodromas</taxon>
    </lineage>
</organism>
<dbReference type="GO" id="GO:0016020">
    <property type="term" value="C:membrane"/>
    <property type="evidence" value="ECO:0007669"/>
    <property type="project" value="UniProtKB-SubCell"/>
</dbReference>
<dbReference type="EMBL" id="OA882168">
    <property type="protein sequence ID" value="CAD7273438.1"/>
    <property type="molecule type" value="Genomic_DNA"/>
</dbReference>
<feature type="transmembrane region" description="Helical" evidence="5">
    <location>
        <begin position="33"/>
        <end position="52"/>
    </location>
</feature>